<feature type="domain" description="Serine aminopeptidase S33" evidence="1">
    <location>
        <begin position="45"/>
        <end position="248"/>
    </location>
</feature>
<organism evidence="2">
    <name type="scientific">Gulosibacter sediminis</name>
    <dbReference type="NCBI Taxonomy" id="1729695"/>
    <lineage>
        <taxon>Bacteria</taxon>
        <taxon>Bacillati</taxon>
        <taxon>Actinomycetota</taxon>
        <taxon>Actinomycetes</taxon>
        <taxon>Micrococcales</taxon>
        <taxon>Microbacteriaceae</taxon>
        <taxon>Gulosibacter</taxon>
    </lineage>
</organism>
<dbReference type="Gene3D" id="3.40.50.1820">
    <property type="entry name" value="alpha/beta hydrolase"/>
    <property type="match status" value="1"/>
</dbReference>
<dbReference type="GO" id="GO:0016787">
    <property type="term" value="F:hydrolase activity"/>
    <property type="evidence" value="ECO:0007669"/>
    <property type="project" value="UniProtKB-KW"/>
</dbReference>
<accession>A0ABY4MZ35</accession>
<dbReference type="EMBL" id="CP097160">
    <property type="protein sequence ID" value="UQN14651.1"/>
    <property type="molecule type" value="Genomic_DNA"/>
</dbReference>
<gene>
    <name evidence="2" type="ORF">M3M28_11500</name>
</gene>
<dbReference type="InterPro" id="IPR022742">
    <property type="entry name" value="Hydrolase_4"/>
</dbReference>
<keyword evidence="2" id="KW-0378">Hydrolase</keyword>
<name>A0ABY4MZ35_9MICO</name>
<dbReference type="InterPro" id="IPR029058">
    <property type="entry name" value="AB_hydrolase_fold"/>
</dbReference>
<proteinExistence type="predicted"/>
<protein>
    <submittedName>
        <fullName evidence="2">Alpha/beta hydrolase</fullName>
    </submittedName>
</protein>
<dbReference type="SUPFAM" id="SSF53474">
    <property type="entry name" value="alpha/beta-Hydrolases"/>
    <property type="match status" value="1"/>
</dbReference>
<sequence length="314" mass="33992">MAVADRFYTPGVDTSNDGIEVDYVEHVLPFDGIKVHVYEWLPEGTPRAVVHISHGAGEHARRYQRLANALRASGFAVVADDHLGHGRTGVYHRGIGEMGKHGMRDSLRLIRHVITWTRGRYAGARLVELAHSWGSLMAQKQFADEPDIFDALVLSGTTVMLPGIANTGDFNAPYGDDGHGMSWLSRDKAEVQKMIDDLYGFDIGQSDMLDLPGLLGTFSLPPLRRRGRAARVPVLILAGEHDAVSLGRARGARSLAWAYRNVTKLDDVTLRVSTAAASPLTTLEGFARPTAIARAAATVRGATALSCAGSSRSR</sequence>
<reference evidence="2" key="1">
    <citation type="submission" date="2022-05" db="EMBL/GenBank/DDBJ databases">
        <title>Complete genome sequence of toluene-degrading Gulosibacter sediminis strain ACHW.36C.</title>
        <authorList>
            <person name="Wai A.C."/>
            <person name="Lai G.K."/>
            <person name="Griffin S.D."/>
            <person name="Leung F.C."/>
        </authorList>
    </citation>
    <scope>NUCLEOTIDE SEQUENCE [LARGE SCALE GENOMIC DNA]</scope>
    <source>
        <strain evidence="2">ACHW.36C</strain>
    </source>
</reference>
<evidence type="ECO:0000313" key="2">
    <source>
        <dbReference type="EMBL" id="UQN14651.1"/>
    </source>
</evidence>
<dbReference type="Pfam" id="PF12146">
    <property type="entry name" value="Hydrolase_4"/>
    <property type="match status" value="1"/>
</dbReference>
<dbReference type="InterPro" id="IPR051044">
    <property type="entry name" value="MAG_DAG_Lipase"/>
</dbReference>
<dbReference type="PANTHER" id="PTHR11614">
    <property type="entry name" value="PHOSPHOLIPASE-RELATED"/>
    <property type="match status" value="1"/>
</dbReference>
<evidence type="ECO:0000259" key="1">
    <source>
        <dbReference type="Pfam" id="PF12146"/>
    </source>
</evidence>